<dbReference type="SUPFAM" id="SSF57667">
    <property type="entry name" value="beta-beta-alpha zinc fingers"/>
    <property type="match status" value="1"/>
</dbReference>
<dbReference type="SMART" id="SM00355">
    <property type="entry name" value="ZnF_C2H2"/>
    <property type="match status" value="2"/>
</dbReference>
<keyword evidence="3" id="KW-0812">Transmembrane</keyword>
<gene>
    <name evidence="5" type="ORF">BT96DRAFT_1026222</name>
</gene>
<dbReference type="Gene3D" id="3.30.160.60">
    <property type="entry name" value="Classic Zinc Finger"/>
    <property type="match status" value="2"/>
</dbReference>
<evidence type="ECO:0000256" key="2">
    <source>
        <dbReference type="SAM" id="MobiDB-lite"/>
    </source>
</evidence>
<evidence type="ECO:0000259" key="4">
    <source>
        <dbReference type="PROSITE" id="PS50157"/>
    </source>
</evidence>
<keyword evidence="1" id="KW-0863">Zinc-finger</keyword>
<feature type="domain" description="C2H2-type" evidence="4">
    <location>
        <begin position="32"/>
        <end position="60"/>
    </location>
</feature>
<reference evidence="5" key="1">
    <citation type="journal article" date="2019" name="Environ. Microbiol.">
        <title>Fungal ecological strategies reflected in gene transcription - a case study of two litter decomposers.</title>
        <authorList>
            <person name="Barbi F."/>
            <person name="Kohler A."/>
            <person name="Barry K."/>
            <person name="Baskaran P."/>
            <person name="Daum C."/>
            <person name="Fauchery L."/>
            <person name="Ihrmark K."/>
            <person name="Kuo A."/>
            <person name="LaButti K."/>
            <person name="Lipzen A."/>
            <person name="Morin E."/>
            <person name="Grigoriev I.V."/>
            <person name="Henrissat B."/>
            <person name="Lindahl B."/>
            <person name="Martin F."/>
        </authorList>
    </citation>
    <scope>NUCLEOTIDE SEQUENCE</scope>
    <source>
        <strain evidence="5">JB14</strain>
    </source>
</reference>
<organism evidence="5 6">
    <name type="scientific">Gymnopus androsaceus JB14</name>
    <dbReference type="NCBI Taxonomy" id="1447944"/>
    <lineage>
        <taxon>Eukaryota</taxon>
        <taxon>Fungi</taxon>
        <taxon>Dikarya</taxon>
        <taxon>Basidiomycota</taxon>
        <taxon>Agaricomycotina</taxon>
        <taxon>Agaricomycetes</taxon>
        <taxon>Agaricomycetidae</taxon>
        <taxon>Agaricales</taxon>
        <taxon>Marasmiineae</taxon>
        <taxon>Omphalotaceae</taxon>
        <taxon>Gymnopus</taxon>
    </lineage>
</organism>
<feature type="region of interest" description="Disordered" evidence="2">
    <location>
        <begin position="294"/>
        <end position="333"/>
    </location>
</feature>
<sequence>MVRLNTEEELDNRKETTSAKKKAAAKKRNGIYPCGINGCTKQFAREADLKRHQKTAKQHAMVGFSCPQCEATFTRTDALRRHQKSRHSGVVFDHMEPEDDPNQPSRSNSADPSSSTSKGKEREMLVVPETVQGSPSASGPATGHSSYYRQNTAPISYSAPARTVLGAEWSSPNGSPLPPLGPTTYMYVPSPHHRHDTTRQQYSTGPASAHSEDDHTANSSSPSTSSSHSQSNDNASEVSSVPQMQAPIPPLPPPVQIERLLLETDSSRTAQTSSSDPCTQEGFSNEAFPIALKHTPSWSAPDDDLSETEDSNHAKSAASSNESSPTSQGSHIMREHGYGSCLKRPEPMEPILTEDGEPMLNPAELLTQVGWVALYDNGCDPVSDNVYTGIFGFSGTFVIQITFLSLCFALISIP</sequence>
<keyword evidence="3" id="KW-0472">Membrane</keyword>
<evidence type="ECO:0000313" key="6">
    <source>
        <dbReference type="Proteomes" id="UP000799118"/>
    </source>
</evidence>
<dbReference type="InterPro" id="IPR013087">
    <property type="entry name" value="Znf_C2H2_type"/>
</dbReference>
<proteinExistence type="predicted"/>
<dbReference type="InterPro" id="IPR036236">
    <property type="entry name" value="Znf_C2H2_sf"/>
</dbReference>
<keyword evidence="6" id="KW-1185">Reference proteome</keyword>
<dbReference type="Proteomes" id="UP000799118">
    <property type="component" value="Unassembled WGS sequence"/>
</dbReference>
<dbReference type="Pfam" id="PF00096">
    <property type="entry name" value="zf-C2H2"/>
    <property type="match status" value="2"/>
</dbReference>
<feature type="domain" description="C2H2-type" evidence="4">
    <location>
        <begin position="64"/>
        <end position="89"/>
    </location>
</feature>
<feature type="transmembrane region" description="Helical" evidence="3">
    <location>
        <begin position="386"/>
        <end position="411"/>
    </location>
</feature>
<keyword evidence="1" id="KW-0862">Zinc</keyword>
<feature type="region of interest" description="Disordered" evidence="2">
    <location>
        <begin position="169"/>
        <end position="254"/>
    </location>
</feature>
<feature type="compositionally biased region" description="Low complexity" evidence="2">
    <location>
        <begin position="314"/>
        <end position="327"/>
    </location>
</feature>
<feature type="region of interest" description="Disordered" evidence="2">
    <location>
        <begin position="1"/>
        <end position="27"/>
    </location>
</feature>
<evidence type="ECO:0000313" key="5">
    <source>
        <dbReference type="EMBL" id="KAE9386454.1"/>
    </source>
</evidence>
<feature type="compositionally biased region" description="Low complexity" evidence="2">
    <location>
        <begin position="105"/>
        <end position="117"/>
    </location>
</feature>
<dbReference type="EMBL" id="ML769878">
    <property type="protein sequence ID" value="KAE9386454.1"/>
    <property type="molecule type" value="Genomic_DNA"/>
</dbReference>
<protein>
    <recommendedName>
        <fullName evidence="4">C2H2-type domain-containing protein</fullName>
    </recommendedName>
</protein>
<accession>A0A6A4GMN6</accession>
<dbReference type="OrthoDB" id="8922241at2759"/>
<keyword evidence="3" id="KW-1133">Transmembrane helix</keyword>
<dbReference type="GO" id="GO:0008270">
    <property type="term" value="F:zinc ion binding"/>
    <property type="evidence" value="ECO:0007669"/>
    <property type="project" value="UniProtKB-KW"/>
</dbReference>
<name>A0A6A4GMN6_9AGAR</name>
<evidence type="ECO:0000256" key="1">
    <source>
        <dbReference type="PROSITE-ProRule" id="PRU00042"/>
    </source>
</evidence>
<dbReference type="PROSITE" id="PS50157">
    <property type="entry name" value="ZINC_FINGER_C2H2_2"/>
    <property type="match status" value="2"/>
</dbReference>
<dbReference type="PROSITE" id="PS00028">
    <property type="entry name" value="ZINC_FINGER_C2H2_1"/>
    <property type="match status" value="1"/>
</dbReference>
<feature type="region of interest" description="Disordered" evidence="2">
    <location>
        <begin position="80"/>
        <end position="123"/>
    </location>
</feature>
<evidence type="ECO:0000256" key="3">
    <source>
        <dbReference type="SAM" id="Phobius"/>
    </source>
</evidence>
<feature type="compositionally biased region" description="Low complexity" evidence="2">
    <location>
        <begin position="218"/>
        <end position="246"/>
    </location>
</feature>
<keyword evidence="1" id="KW-0479">Metal-binding</keyword>
<dbReference type="AlphaFoldDB" id="A0A6A4GMN6"/>